<evidence type="ECO:0000313" key="11">
    <source>
        <dbReference type="RefSeq" id="XP_026736464.1"/>
    </source>
</evidence>
<proteinExistence type="inferred from homology"/>
<comment type="similarity">
    <text evidence="3">Belongs to the HARBI1 family.</text>
</comment>
<evidence type="ECO:0000256" key="6">
    <source>
        <dbReference type="ARBA" id="ARBA00022801"/>
    </source>
</evidence>
<protein>
    <submittedName>
        <fullName evidence="11">Uncharacterized protein LOC113500019</fullName>
    </submittedName>
</protein>
<name>A0A7E5W775_TRINI</name>
<keyword evidence="6" id="KW-0378">Hydrolase</keyword>
<keyword evidence="7" id="KW-0539">Nucleus</keyword>
<dbReference type="KEGG" id="tnl:113500019"/>
<dbReference type="FunCoup" id="A0A7E5W775">
    <property type="interactions" value="1"/>
</dbReference>
<dbReference type="OrthoDB" id="6627079at2759"/>
<dbReference type="GeneID" id="113500019"/>
<organism evidence="10 11">
    <name type="scientific">Trichoplusia ni</name>
    <name type="common">Cabbage looper</name>
    <dbReference type="NCBI Taxonomy" id="7111"/>
    <lineage>
        <taxon>Eukaryota</taxon>
        <taxon>Metazoa</taxon>
        <taxon>Ecdysozoa</taxon>
        <taxon>Arthropoda</taxon>
        <taxon>Hexapoda</taxon>
        <taxon>Insecta</taxon>
        <taxon>Pterygota</taxon>
        <taxon>Neoptera</taxon>
        <taxon>Endopterygota</taxon>
        <taxon>Lepidoptera</taxon>
        <taxon>Glossata</taxon>
        <taxon>Ditrysia</taxon>
        <taxon>Noctuoidea</taxon>
        <taxon>Noctuidae</taxon>
        <taxon>Plusiinae</taxon>
        <taxon>Trichoplusia</taxon>
    </lineage>
</organism>
<evidence type="ECO:0000313" key="10">
    <source>
        <dbReference type="Proteomes" id="UP000322000"/>
    </source>
</evidence>
<sequence length="267" mass="30839">MDRDDQLRALMIVSASLLIVNHVIKRRRHRRWWRTELYSQRAGAKPMADMRLTGQFQNFLRMSPTTFEDLLRLVGPRIFRNRTQLRAPISIQDRLAITLRFLASGDSYTSLQYTFRVSKQAISGIITEVCSAIIEELKDYIKLPTTEETWLNISKQFEEKWNFPHCLGALDGKHVVLEAPIKSGTEFYNYKNFFSIVLFALVDADYNFLFVDVGCQGRISDGGIFKDTKLCEMIEDRTINLPSPDSLPRRHIPIPYFFVGDSAFALS</sequence>
<comment type="cofactor">
    <cofactor evidence="1">
        <name>a divalent metal cation</name>
        <dbReference type="ChEBI" id="CHEBI:60240"/>
    </cofactor>
</comment>
<dbReference type="PANTHER" id="PTHR22930:SF269">
    <property type="entry name" value="NUCLEASE HARBI1-LIKE PROTEIN"/>
    <property type="match status" value="1"/>
</dbReference>
<dbReference type="AlphaFoldDB" id="A0A7E5W775"/>
<reference evidence="11" key="1">
    <citation type="submission" date="2025-08" db="UniProtKB">
        <authorList>
            <consortium name="RefSeq"/>
        </authorList>
    </citation>
    <scope>IDENTIFICATION</scope>
</reference>
<dbReference type="Proteomes" id="UP000322000">
    <property type="component" value="Chromosome 13"/>
</dbReference>
<dbReference type="InterPro" id="IPR045249">
    <property type="entry name" value="HARBI1-like"/>
</dbReference>
<evidence type="ECO:0000256" key="7">
    <source>
        <dbReference type="ARBA" id="ARBA00023242"/>
    </source>
</evidence>
<evidence type="ECO:0000256" key="3">
    <source>
        <dbReference type="ARBA" id="ARBA00006958"/>
    </source>
</evidence>
<dbReference type="GO" id="GO:0016787">
    <property type="term" value="F:hydrolase activity"/>
    <property type="evidence" value="ECO:0007669"/>
    <property type="project" value="UniProtKB-KW"/>
</dbReference>
<comment type="subcellular location">
    <subcellularLocation>
        <location evidence="2">Nucleus</location>
    </subcellularLocation>
</comment>
<evidence type="ECO:0000256" key="4">
    <source>
        <dbReference type="ARBA" id="ARBA00022722"/>
    </source>
</evidence>
<dbReference type="GO" id="GO:0005634">
    <property type="term" value="C:nucleus"/>
    <property type="evidence" value="ECO:0007669"/>
    <property type="project" value="UniProtKB-SubCell"/>
</dbReference>
<keyword evidence="10" id="KW-1185">Reference proteome</keyword>
<accession>A0A7E5W775</accession>
<evidence type="ECO:0000259" key="9">
    <source>
        <dbReference type="Pfam" id="PF13359"/>
    </source>
</evidence>
<feature type="transmembrane region" description="Helical" evidence="8">
    <location>
        <begin position="6"/>
        <end position="24"/>
    </location>
</feature>
<dbReference type="InterPro" id="IPR027806">
    <property type="entry name" value="HARBI1_dom"/>
</dbReference>
<dbReference type="GO" id="GO:0004518">
    <property type="term" value="F:nuclease activity"/>
    <property type="evidence" value="ECO:0007669"/>
    <property type="project" value="UniProtKB-KW"/>
</dbReference>
<dbReference type="InParanoid" id="A0A7E5W775"/>
<dbReference type="GO" id="GO:0046872">
    <property type="term" value="F:metal ion binding"/>
    <property type="evidence" value="ECO:0007669"/>
    <property type="project" value="UniProtKB-KW"/>
</dbReference>
<dbReference type="Pfam" id="PF13359">
    <property type="entry name" value="DDE_Tnp_4"/>
    <property type="match status" value="1"/>
</dbReference>
<keyword evidence="8" id="KW-0812">Transmembrane</keyword>
<dbReference type="PANTHER" id="PTHR22930">
    <property type="match status" value="1"/>
</dbReference>
<evidence type="ECO:0000256" key="2">
    <source>
        <dbReference type="ARBA" id="ARBA00004123"/>
    </source>
</evidence>
<keyword evidence="8" id="KW-1133">Transmembrane helix</keyword>
<evidence type="ECO:0000256" key="5">
    <source>
        <dbReference type="ARBA" id="ARBA00022723"/>
    </source>
</evidence>
<feature type="domain" description="DDE Tnp4" evidence="9">
    <location>
        <begin position="170"/>
        <end position="266"/>
    </location>
</feature>
<keyword evidence="8" id="KW-0472">Membrane</keyword>
<gene>
    <name evidence="11" type="primary">LOC113500019</name>
</gene>
<dbReference type="RefSeq" id="XP_026736464.1">
    <property type="nucleotide sequence ID" value="XM_026880663.1"/>
</dbReference>
<evidence type="ECO:0000256" key="1">
    <source>
        <dbReference type="ARBA" id="ARBA00001968"/>
    </source>
</evidence>
<evidence type="ECO:0000256" key="8">
    <source>
        <dbReference type="SAM" id="Phobius"/>
    </source>
</evidence>
<keyword evidence="5" id="KW-0479">Metal-binding</keyword>
<keyword evidence="4" id="KW-0540">Nuclease</keyword>